<gene>
    <name evidence="2" type="ORF">DPMN_036076</name>
</gene>
<feature type="region of interest" description="Disordered" evidence="1">
    <location>
        <begin position="123"/>
        <end position="151"/>
    </location>
</feature>
<keyword evidence="3" id="KW-1185">Reference proteome</keyword>
<comment type="caution">
    <text evidence="2">The sequence shown here is derived from an EMBL/GenBank/DDBJ whole genome shotgun (WGS) entry which is preliminary data.</text>
</comment>
<reference evidence="2" key="2">
    <citation type="submission" date="2020-11" db="EMBL/GenBank/DDBJ databases">
        <authorList>
            <person name="McCartney M.A."/>
            <person name="Auch B."/>
            <person name="Kono T."/>
            <person name="Mallez S."/>
            <person name="Becker A."/>
            <person name="Gohl D.M."/>
            <person name="Silverstein K.A.T."/>
            <person name="Koren S."/>
            <person name="Bechman K.B."/>
            <person name="Herman A."/>
            <person name="Abrahante J.E."/>
            <person name="Garbe J."/>
        </authorList>
    </citation>
    <scope>NUCLEOTIDE SEQUENCE</scope>
    <source>
        <strain evidence="2">Duluth1</strain>
        <tissue evidence="2">Whole animal</tissue>
    </source>
</reference>
<organism evidence="2 3">
    <name type="scientific">Dreissena polymorpha</name>
    <name type="common">Zebra mussel</name>
    <name type="synonym">Mytilus polymorpha</name>
    <dbReference type="NCBI Taxonomy" id="45954"/>
    <lineage>
        <taxon>Eukaryota</taxon>
        <taxon>Metazoa</taxon>
        <taxon>Spiralia</taxon>
        <taxon>Lophotrochozoa</taxon>
        <taxon>Mollusca</taxon>
        <taxon>Bivalvia</taxon>
        <taxon>Autobranchia</taxon>
        <taxon>Heteroconchia</taxon>
        <taxon>Euheterodonta</taxon>
        <taxon>Imparidentia</taxon>
        <taxon>Neoheterodontei</taxon>
        <taxon>Myida</taxon>
        <taxon>Dreissenoidea</taxon>
        <taxon>Dreissenidae</taxon>
        <taxon>Dreissena</taxon>
    </lineage>
</organism>
<evidence type="ECO:0000313" key="3">
    <source>
        <dbReference type="Proteomes" id="UP000828390"/>
    </source>
</evidence>
<protein>
    <submittedName>
        <fullName evidence="2">Uncharacterized protein</fullName>
    </submittedName>
</protein>
<evidence type="ECO:0000313" key="2">
    <source>
        <dbReference type="EMBL" id="KAH3872853.1"/>
    </source>
</evidence>
<proteinExistence type="predicted"/>
<feature type="compositionally biased region" description="Polar residues" evidence="1">
    <location>
        <begin position="142"/>
        <end position="151"/>
    </location>
</feature>
<name>A0A9D4MAB1_DREPO</name>
<reference evidence="2" key="1">
    <citation type="journal article" date="2019" name="bioRxiv">
        <title>The Genome of the Zebra Mussel, Dreissena polymorpha: A Resource for Invasive Species Research.</title>
        <authorList>
            <person name="McCartney M.A."/>
            <person name="Auch B."/>
            <person name="Kono T."/>
            <person name="Mallez S."/>
            <person name="Zhang Y."/>
            <person name="Obille A."/>
            <person name="Becker A."/>
            <person name="Abrahante J.E."/>
            <person name="Garbe J."/>
            <person name="Badalamenti J.P."/>
            <person name="Herman A."/>
            <person name="Mangelson H."/>
            <person name="Liachko I."/>
            <person name="Sullivan S."/>
            <person name="Sone E.D."/>
            <person name="Koren S."/>
            <person name="Silverstein K.A.T."/>
            <person name="Beckman K.B."/>
            <person name="Gohl D.M."/>
        </authorList>
    </citation>
    <scope>NUCLEOTIDE SEQUENCE</scope>
    <source>
        <strain evidence="2">Duluth1</strain>
        <tissue evidence="2">Whole animal</tissue>
    </source>
</reference>
<evidence type="ECO:0000256" key="1">
    <source>
        <dbReference type="SAM" id="MobiDB-lite"/>
    </source>
</evidence>
<accession>A0A9D4MAB1</accession>
<dbReference type="EMBL" id="JAIWYP010000002">
    <property type="protein sequence ID" value="KAH3872853.1"/>
    <property type="molecule type" value="Genomic_DNA"/>
</dbReference>
<dbReference type="Proteomes" id="UP000828390">
    <property type="component" value="Unassembled WGS sequence"/>
</dbReference>
<dbReference type="AlphaFoldDB" id="A0A9D4MAB1"/>
<sequence>MAIYGVRGDDQKKSGPRKKRLRIVGVGNLINYTKWHPIRPHRQPQLRMIHLLDRALISPHTYNLSQRRNCILTSGSPTEPERRRKLVPYLIQARKDGQQASLSYDTLYVDCIKYTHDHPPLGPVLEMPNHGPRNNIRRVTGSRGTNQPRTN</sequence>